<dbReference type="RefSeq" id="WP_160336084.1">
    <property type="nucleotide sequence ID" value="NZ_WSRP01000040.1"/>
</dbReference>
<sequence length="146" mass="16124">MDGVQRQQRFGVTQKEDEAIKELDLQQYFDLYEKLEVEGVEIITLYSPCYPASLNTNLVIGTEKDSRPLILYCAGNTKILNNSCASIVGSREASEESLKFTANVAERLTAEGTVIACGYAKGVDKQAFDSSIESEGQSIVVLLREF</sequence>
<comment type="similarity">
    <text evidence="1">Belongs to the DprA/Smf family.</text>
</comment>
<dbReference type="PANTHER" id="PTHR43022:SF1">
    <property type="entry name" value="PROTEIN SMF"/>
    <property type="match status" value="1"/>
</dbReference>
<dbReference type="EMBL" id="WSRP01000040">
    <property type="protein sequence ID" value="MVX57667.1"/>
    <property type="molecule type" value="Genomic_DNA"/>
</dbReference>
<dbReference type="Proteomes" id="UP000472580">
    <property type="component" value="Unassembled WGS sequence"/>
</dbReference>
<evidence type="ECO:0000256" key="1">
    <source>
        <dbReference type="ARBA" id="ARBA00006525"/>
    </source>
</evidence>
<evidence type="ECO:0000313" key="4">
    <source>
        <dbReference type="Proteomes" id="UP000472580"/>
    </source>
</evidence>
<feature type="domain" description="Smf/DprA SLOG" evidence="2">
    <location>
        <begin position="42"/>
        <end position="142"/>
    </location>
</feature>
<gene>
    <name evidence="3" type="ORF">E5987_10755</name>
</gene>
<dbReference type="Gene3D" id="3.40.50.450">
    <property type="match status" value="1"/>
</dbReference>
<evidence type="ECO:0000259" key="2">
    <source>
        <dbReference type="Pfam" id="PF02481"/>
    </source>
</evidence>
<dbReference type="InterPro" id="IPR057666">
    <property type="entry name" value="DrpA_SLOG"/>
</dbReference>
<dbReference type="OrthoDB" id="9785707at2"/>
<keyword evidence="4" id="KW-1185">Reference proteome</keyword>
<dbReference type="AlphaFoldDB" id="A0A6L6YJ50"/>
<accession>A0A6L6YJ50</accession>
<organism evidence="3 4">
    <name type="scientific">Parasutterella muris</name>
    <dbReference type="NCBI Taxonomy" id="2565572"/>
    <lineage>
        <taxon>Bacteria</taxon>
        <taxon>Pseudomonadati</taxon>
        <taxon>Pseudomonadota</taxon>
        <taxon>Betaproteobacteria</taxon>
        <taxon>Burkholderiales</taxon>
        <taxon>Sutterellaceae</taxon>
        <taxon>Parasutterella</taxon>
    </lineage>
</organism>
<comment type="caution">
    <text evidence="3">The sequence shown here is derived from an EMBL/GenBank/DDBJ whole genome shotgun (WGS) entry which is preliminary data.</text>
</comment>
<evidence type="ECO:0000313" key="3">
    <source>
        <dbReference type="EMBL" id="MVX57667.1"/>
    </source>
</evidence>
<protein>
    <recommendedName>
        <fullName evidence="2">Smf/DprA SLOG domain-containing protein</fullName>
    </recommendedName>
</protein>
<dbReference type="Pfam" id="PF02481">
    <property type="entry name" value="DNA_processg_A"/>
    <property type="match status" value="1"/>
</dbReference>
<dbReference type="SUPFAM" id="SSF102405">
    <property type="entry name" value="MCP/YpsA-like"/>
    <property type="match status" value="1"/>
</dbReference>
<dbReference type="GO" id="GO:0009294">
    <property type="term" value="P:DNA-mediated transformation"/>
    <property type="evidence" value="ECO:0007669"/>
    <property type="project" value="InterPro"/>
</dbReference>
<reference evidence="3 4" key="1">
    <citation type="submission" date="2019-12" db="EMBL/GenBank/DDBJ databases">
        <title>Microbes associate with the intestines of laboratory mice.</title>
        <authorList>
            <person name="Navarre W."/>
            <person name="Wong E."/>
        </authorList>
    </citation>
    <scope>NUCLEOTIDE SEQUENCE [LARGE SCALE GENOMIC DNA]</scope>
    <source>
        <strain evidence="3 4">NM82_D38</strain>
    </source>
</reference>
<proteinExistence type="inferred from homology"/>
<name>A0A6L6YJ50_9BURK</name>
<dbReference type="PANTHER" id="PTHR43022">
    <property type="entry name" value="PROTEIN SMF"/>
    <property type="match status" value="1"/>
</dbReference>
<dbReference type="InterPro" id="IPR003488">
    <property type="entry name" value="DprA"/>
</dbReference>